<gene>
    <name evidence="2" type="ORF">PIB30_083683</name>
</gene>
<accession>A0ABU6QSJ6</accession>
<name>A0ABU6QSJ6_9FABA</name>
<feature type="compositionally biased region" description="Acidic residues" evidence="1">
    <location>
        <begin position="170"/>
        <end position="188"/>
    </location>
</feature>
<feature type="region of interest" description="Disordered" evidence="1">
    <location>
        <begin position="69"/>
        <end position="122"/>
    </location>
</feature>
<evidence type="ECO:0000313" key="2">
    <source>
        <dbReference type="EMBL" id="MED6114768.1"/>
    </source>
</evidence>
<proteinExistence type="predicted"/>
<dbReference type="Proteomes" id="UP001341840">
    <property type="component" value="Unassembled WGS sequence"/>
</dbReference>
<comment type="caution">
    <text evidence="2">The sequence shown here is derived from an EMBL/GenBank/DDBJ whole genome shotgun (WGS) entry which is preliminary data.</text>
</comment>
<feature type="compositionally biased region" description="Low complexity" evidence="1">
    <location>
        <begin position="104"/>
        <end position="116"/>
    </location>
</feature>
<sequence>MGSGVIYYEHEKREKFEDYDLKADAELGTFKIRYHFDNKSFVHPLHSVRFYPDRPYEVPIEALIANQPLSSSDKGRTSARGSYRSRRSSLTPHYSPRMSSPTRLVVSPSPTAASSSLRRRVAGKELRPPKSWELISPFEGWMCDGDEEEKEIGWTEPSAEKEEASKENEEKEDLEEDPEEDEEEEDPKEEVLASSSLPMDVDANEDYLQYFEVLQHSLEYSSIHRGHGSEPDLPKDSSVRHSVGHGVLSYDLFGVSPLSSSGPSS</sequence>
<dbReference type="EMBL" id="JASCZI010001332">
    <property type="protein sequence ID" value="MED6114768.1"/>
    <property type="molecule type" value="Genomic_DNA"/>
</dbReference>
<feature type="region of interest" description="Disordered" evidence="1">
    <location>
        <begin position="149"/>
        <end position="199"/>
    </location>
</feature>
<feature type="compositionally biased region" description="Basic and acidic residues" evidence="1">
    <location>
        <begin position="158"/>
        <end position="169"/>
    </location>
</feature>
<protein>
    <submittedName>
        <fullName evidence="2">Uncharacterized protein</fullName>
    </submittedName>
</protein>
<reference evidence="2 3" key="1">
    <citation type="journal article" date="2023" name="Plants (Basel)">
        <title>Bridging the Gap: Combining Genomics and Transcriptomics Approaches to Understand Stylosanthes scabra, an Orphan Legume from the Brazilian Caatinga.</title>
        <authorList>
            <person name="Ferreira-Neto J.R.C."/>
            <person name="da Silva M.D."/>
            <person name="Binneck E."/>
            <person name="de Melo N.F."/>
            <person name="da Silva R.H."/>
            <person name="de Melo A.L.T.M."/>
            <person name="Pandolfi V."/>
            <person name="Bustamante F.O."/>
            <person name="Brasileiro-Vidal A.C."/>
            <person name="Benko-Iseppon A.M."/>
        </authorList>
    </citation>
    <scope>NUCLEOTIDE SEQUENCE [LARGE SCALE GENOMIC DNA]</scope>
    <source>
        <tissue evidence="2">Leaves</tissue>
    </source>
</reference>
<evidence type="ECO:0000313" key="3">
    <source>
        <dbReference type="Proteomes" id="UP001341840"/>
    </source>
</evidence>
<organism evidence="2 3">
    <name type="scientific">Stylosanthes scabra</name>
    <dbReference type="NCBI Taxonomy" id="79078"/>
    <lineage>
        <taxon>Eukaryota</taxon>
        <taxon>Viridiplantae</taxon>
        <taxon>Streptophyta</taxon>
        <taxon>Embryophyta</taxon>
        <taxon>Tracheophyta</taxon>
        <taxon>Spermatophyta</taxon>
        <taxon>Magnoliopsida</taxon>
        <taxon>eudicotyledons</taxon>
        <taxon>Gunneridae</taxon>
        <taxon>Pentapetalae</taxon>
        <taxon>rosids</taxon>
        <taxon>fabids</taxon>
        <taxon>Fabales</taxon>
        <taxon>Fabaceae</taxon>
        <taxon>Papilionoideae</taxon>
        <taxon>50 kb inversion clade</taxon>
        <taxon>dalbergioids sensu lato</taxon>
        <taxon>Dalbergieae</taxon>
        <taxon>Pterocarpus clade</taxon>
        <taxon>Stylosanthes</taxon>
    </lineage>
</organism>
<evidence type="ECO:0000256" key="1">
    <source>
        <dbReference type="SAM" id="MobiDB-lite"/>
    </source>
</evidence>
<keyword evidence="3" id="KW-1185">Reference proteome</keyword>